<feature type="transmembrane region" description="Helical" evidence="8">
    <location>
        <begin position="300"/>
        <end position="322"/>
    </location>
</feature>
<keyword evidence="4" id="KW-0762">Sugar transport</keyword>
<keyword evidence="5 8" id="KW-0812">Transmembrane</keyword>
<dbReference type="Pfam" id="PF13303">
    <property type="entry name" value="PTS_EIIC_2"/>
    <property type="match status" value="1"/>
</dbReference>
<evidence type="ECO:0000259" key="9">
    <source>
        <dbReference type="Pfam" id="PF13303"/>
    </source>
</evidence>
<keyword evidence="11" id="KW-1185">Reference proteome</keyword>
<accession>U7VDP5</accession>
<dbReference type="AlphaFoldDB" id="U7VDP5"/>
<comment type="caution">
    <text evidence="10">The sequence shown here is derived from an EMBL/GenBank/DDBJ whole genome shotgun (WGS) entry which is preliminary data.</text>
</comment>
<evidence type="ECO:0000256" key="3">
    <source>
        <dbReference type="ARBA" id="ARBA00022475"/>
    </source>
</evidence>
<evidence type="ECO:0000313" key="10">
    <source>
        <dbReference type="EMBL" id="ERT69244.1"/>
    </source>
</evidence>
<comment type="subcellular location">
    <subcellularLocation>
        <location evidence="1">Cell membrane</location>
        <topology evidence="1">Multi-pass membrane protein</topology>
    </subcellularLocation>
</comment>
<feature type="transmembrane region" description="Helical" evidence="8">
    <location>
        <begin position="7"/>
        <end position="28"/>
    </location>
</feature>
<evidence type="ECO:0000256" key="1">
    <source>
        <dbReference type="ARBA" id="ARBA00004651"/>
    </source>
</evidence>
<dbReference type="EMBL" id="AXZF01000030">
    <property type="protein sequence ID" value="ERT69244.1"/>
    <property type="molecule type" value="Genomic_DNA"/>
</dbReference>
<dbReference type="GO" id="GO:0009401">
    <property type="term" value="P:phosphoenolpyruvate-dependent sugar phosphotransferase system"/>
    <property type="evidence" value="ECO:0007669"/>
    <property type="project" value="InterPro"/>
</dbReference>
<evidence type="ECO:0000256" key="8">
    <source>
        <dbReference type="SAM" id="Phobius"/>
    </source>
</evidence>
<keyword evidence="3" id="KW-1003">Cell membrane</keyword>
<evidence type="ECO:0000256" key="6">
    <source>
        <dbReference type="ARBA" id="ARBA00022989"/>
    </source>
</evidence>
<dbReference type="RefSeq" id="WP_023050392.1">
    <property type="nucleotide sequence ID" value="NZ_CP173065.2"/>
</dbReference>
<feature type="transmembrane region" description="Helical" evidence="8">
    <location>
        <begin position="123"/>
        <end position="147"/>
    </location>
</feature>
<organism evidence="10 11">
    <name type="scientific">Cetobacterium somerae ATCC BAA-474</name>
    <dbReference type="NCBI Taxonomy" id="1319815"/>
    <lineage>
        <taxon>Bacteria</taxon>
        <taxon>Fusobacteriati</taxon>
        <taxon>Fusobacteriota</taxon>
        <taxon>Fusobacteriia</taxon>
        <taxon>Fusobacteriales</taxon>
        <taxon>Fusobacteriaceae</taxon>
        <taxon>Cetobacterium</taxon>
    </lineage>
</organism>
<feature type="transmembrane region" description="Helical" evidence="8">
    <location>
        <begin position="247"/>
        <end position="267"/>
    </location>
</feature>
<dbReference type="GO" id="GO:0008982">
    <property type="term" value="F:protein-N(PI)-phosphohistidine-sugar phosphotransferase activity"/>
    <property type="evidence" value="ECO:0007669"/>
    <property type="project" value="InterPro"/>
</dbReference>
<dbReference type="STRING" id="1319815.HMPREF0202_00847"/>
<sequence length="338" mass="35088">MKIKELIFKILNGMSLGIVATLIPSAILGEIAKSLNLVSILNLTKISTSLLPFAIGTGVSYQLSFTPLESICVSVATFIGSGVVSFVNGNIVLTGTGDVVNAGVTAFIASLAIYLFRDKVKGLSMVALPILISTAVGWIGLNLLPYVSKVNGAIGLTVEEVVKMQPLLTGGIIAIIFSILIISPFSTVGIALAVNLGGIAAGAANLGVCAAAFGLALAGLKVNPIGITLVPVLGSAKIQMANFVKNPLIIVPIVINAFTLGVLGALFNIKGTAFSAGFGISGLIGPINALNHLSWNLKNILLVVTLFIILPIVFGYICNFIFINKLVLIKEEDYKVTI</sequence>
<evidence type="ECO:0000256" key="5">
    <source>
        <dbReference type="ARBA" id="ARBA00022692"/>
    </source>
</evidence>
<evidence type="ECO:0000256" key="2">
    <source>
        <dbReference type="ARBA" id="ARBA00022448"/>
    </source>
</evidence>
<evidence type="ECO:0000256" key="4">
    <source>
        <dbReference type="ARBA" id="ARBA00022597"/>
    </source>
</evidence>
<name>U7VDP5_9FUSO</name>
<dbReference type="PATRIC" id="fig|1319815.3.peg.815"/>
<evidence type="ECO:0000256" key="7">
    <source>
        <dbReference type="ARBA" id="ARBA00023136"/>
    </source>
</evidence>
<reference evidence="10 11" key="1">
    <citation type="submission" date="2013-08" db="EMBL/GenBank/DDBJ databases">
        <authorList>
            <person name="Weinstock G."/>
            <person name="Sodergren E."/>
            <person name="Wylie T."/>
            <person name="Fulton L."/>
            <person name="Fulton R."/>
            <person name="Fronick C."/>
            <person name="O'Laughlin M."/>
            <person name="Godfrey J."/>
            <person name="Miner T."/>
            <person name="Herter B."/>
            <person name="Appelbaum E."/>
            <person name="Cordes M."/>
            <person name="Lek S."/>
            <person name="Wollam A."/>
            <person name="Pepin K.H."/>
            <person name="Palsikar V.B."/>
            <person name="Mitreva M."/>
            <person name="Wilson R.K."/>
        </authorList>
    </citation>
    <scope>NUCLEOTIDE SEQUENCE [LARGE SCALE GENOMIC DNA]</scope>
    <source>
        <strain evidence="10 11">ATCC BAA-474</strain>
    </source>
</reference>
<feature type="transmembrane region" description="Helical" evidence="8">
    <location>
        <begin position="71"/>
        <end position="93"/>
    </location>
</feature>
<protein>
    <recommendedName>
        <fullName evidence="9">Phosphotransferase system EIIC domain-containing protein</fullName>
    </recommendedName>
</protein>
<feature type="transmembrane region" description="Helical" evidence="8">
    <location>
        <begin position="99"/>
        <end position="116"/>
    </location>
</feature>
<dbReference type="InterPro" id="IPR003352">
    <property type="entry name" value="PTS_EIIC"/>
</dbReference>
<feature type="transmembrane region" description="Helical" evidence="8">
    <location>
        <begin position="167"/>
        <end position="194"/>
    </location>
</feature>
<dbReference type="eggNOG" id="COG3641">
    <property type="taxonomic scope" value="Bacteria"/>
</dbReference>
<feature type="transmembrane region" description="Helical" evidence="8">
    <location>
        <begin position="206"/>
        <end position="227"/>
    </location>
</feature>
<gene>
    <name evidence="10" type="ORF">HMPREF0202_00847</name>
</gene>
<feature type="domain" description="Phosphotransferase system EIIC" evidence="9">
    <location>
        <begin position="9"/>
        <end position="335"/>
    </location>
</feature>
<keyword evidence="6 8" id="KW-1133">Transmembrane helix</keyword>
<dbReference type="GO" id="GO:0005886">
    <property type="term" value="C:plasma membrane"/>
    <property type="evidence" value="ECO:0007669"/>
    <property type="project" value="UniProtKB-SubCell"/>
</dbReference>
<dbReference type="HOGENOM" id="CLU_050996_0_0_0"/>
<evidence type="ECO:0000313" key="11">
    <source>
        <dbReference type="Proteomes" id="UP000017081"/>
    </source>
</evidence>
<dbReference type="Proteomes" id="UP000017081">
    <property type="component" value="Unassembled WGS sequence"/>
</dbReference>
<keyword evidence="2" id="KW-0813">Transport</keyword>
<keyword evidence="7 8" id="KW-0472">Membrane</keyword>
<proteinExistence type="predicted"/>